<evidence type="ECO:0000313" key="1">
    <source>
        <dbReference type="EMBL" id="EKC54543.1"/>
    </source>
</evidence>
<sequence>MENSFERLIALLRSSLMGFRISEQLFASMTEVDWEELFTTAKKQGVAAIAFDAIEHMQLKIPKTLLLKWFAVSNIIKNNYVVQEKSACKLADLWAENGIRTVVMKGIAFAHFYRKPLLRQCGDADVYLIDFKDTSVSGHQKAYEKGNLIVEQHGVKVNRDYYKNSSFCFEKLHVENHCFCTQIRGSKRSKNLEILLENLLLNSKREKIGNYSLEKPCVMFNALFLIEHARN</sequence>
<dbReference type="EMBL" id="AJWZ01008277">
    <property type="protein sequence ID" value="EKC54543.1"/>
    <property type="molecule type" value="Genomic_DNA"/>
</dbReference>
<reference evidence="1" key="1">
    <citation type="journal article" date="2013" name="Environ. Microbiol.">
        <title>Microbiota from the distal guts of lean and obese adolescents exhibit partial functional redundancy besides clear differences in community structure.</title>
        <authorList>
            <person name="Ferrer M."/>
            <person name="Ruiz A."/>
            <person name="Lanza F."/>
            <person name="Haange S.B."/>
            <person name="Oberbach A."/>
            <person name="Till H."/>
            <person name="Bargiela R."/>
            <person name="Campoy C."/>
            <person name="Segura M.T."/>
            <person name="Richter M."/>
            <person name="von Bergen M."/>
            <person name="Seifert J."/>
            <person name="Suarez A."/>
        </authorList>
    </citation>
    <scope>NUCLEOTIDE SEQUENCE</scope>
</reference>
<dbReference type="InterPro" id="IPR039498">
    <property type="entry name" value="NTP_transf_5"/>
</dbReference>
<feature type="non-terminal residue" evidence="1">
    <location>
        <position position="231"/>
    </location>
</feature>
<organism evidence="1">
    <name type="scientific">human gut metagenome</name>
    <dbReference type="NCBI Taxonomy" id="408170"/>
    <lineage>
        <taxon>unclassified sequences</taxon>
        <taxon>metagenomes</taxon>
        <taxon>organismal metagenomes</taxon>
    </lineage>
</organism>
<accession>K1SAX1</accession>
<comment type="caution">
    <text evidence="1">The sequence shown here is derived from an EMBL/GenBank/DDBJ whole genome shotgun (WGS) entry which is preliminary data.</text>
</comment>
<proteinExistence type="predicted"/>
<name>K1SAX1_9ZZZZ</name>
<protein>
    <recommendedName>
        <fullName evidence="2">Nucleotidyltransferase family protein</fullName>
    </recommendedName>
</protein>
<gene>
    <name evidence="1" type="ORF">OBE_12035</name>
</gene>
<evidence type="ECO:0008006" key="2">
    <source>
        <dbReference type="Google" id="ProtNLM"/>
    </source>
</evidence>
<dbReference type="AlphaFoldDB" id="K1SAX1"/>
<dbReference type="Pfam" id="PF14907">
    <property type="entry name" value="NTP_transf_5"/>
    <property type="match status" value="1"/>
</dbReference>